<proteinExistence type="predicted"/>
<comment type="caution">
    <text evidence="2">The sequence shown here is derived from an EMBL/GenBank/DDBJ whole genome shotgun (WGS) entry which is preliminary data.</text>
</comment>
<evidence type="ECO:0000256" key="1">
    <source>
        <dbReference type="SAM" id="MobiDB-lite"/>
    </source>
</evidence>
<evidence type="ECO:0000313" key="3">
    <source>
        <dbReference type="Proteomes" id="UP001367508"/>
    </source>
</evidence>
<feature type="compositionally biased region" description="Basic residues" evidence="1">
    <location>
        <begin position="63"/>
        <end position="79"/>
    </location>
</feature>
<reference evidence="2 3" key="1">
    <citation type="submission" date="2024-01" db="EMBL/GenBank/DDBJ databases">
        <title>The genomes of 5 underutilized Papilionoideae crops provide insights into root nodulation and disease resistanc.</title>
        <authorList>
            <person name="Jiang F."/>
        </authorList>
    </citation>
    <scope>NUCLEOTIDE SEQUENCE [LARGE SCALE GENOMIC DNA]</scope>
    <source>
        <strain evidence="2">LVBAO_FW01</strain>
        <tissue evidence="2">Leaves</tissue>
    </source>
</reference>
<organism evidence="2 3">
    <name type="scientific">Canavalia gladiata</name>
    <name type="common">Sword bean</name>
    <name type="synonym">Dolichos gladiatus</name>
    <dbReference type="NCBI Taxonomy" id="3824"/>
    <lineage>
        <taxon>Eukaryota</taxon>
        <taxon>Viridiplantae</taxon>
        <taxon>Streptophyta</taxon>
        <taxon>Embryophyta</taxon>
        <taxon>Tracheophyta</taxon>
        <taxon>Spermatophyta</taxon>
        <taxon>Magnoliopsida</taxon>
        <taxon>eudicotyledons</taxon>
        <taxon>Gunneridae</taxon>
        <taxon>Pentapetalae</taxon>
        <taxon>rosids</taxon>
        <taxon>fabids</taxon>
        <taxon>Fabales</taxon>
        <taxon>Fabaceae</taxon>
        <taxon>Papilionoideae</taxon>
        <taxon>50 kb inversion clade</taxon>
        <taxon>NPAAA clade</taxon>
        <taxon>indigoferoid/millettioid clade</taxon>
        <taxon>Phaseoleae</taxon>
        <taxon>Canavalia</taxon>
    </lineage>
</organism>
<name>A0AAN9PSE8_CANGL</name>
<protein>
    <submittedName>
        <fullName evidence="2">Uncharacterized protein</fullName>
    </submittedName>
</protein>
<dbReference type="Proteomes" id="UP001367508">
    <property type="component" value="Unassembled WGS sequence"/>
</dbReference>
<dbReference type="EMBL" id="JAYMYQ010000010">
    <property type="protein sequence ID" value="KAK7308342.1"/>
    <property type="molecule type" value="Genomic_DNA"/>
</dbReference>
<dbReference type="AlphaFoldDB" id="A0AAN9PSE8"/>
<sequence length="141" mass="15706">MFIPATDFFLCCVTPIDLDAQCYSCSVPLSRSLSLAILCCSITPSLCLVSFVGREHISDTRPRRNSRQNHGHHVHRRPPFPRLRSSSFQATAIDPFFYPHLNRSRIRATKSEAHGHPAIATAHPQLSPPVNSTQIAFTTVV</sequence>
<keyword evidence="3" id="KW-1185">Reference proteome</keyword>
<feature type="region of interest" description="Disordered" evidence="1">
    <location>
        <begin position="58"/>
        <end position="82"/>
    </location>
</feature>
<gene>
    <name evidence="2" type="ORF">VNO77_41944</name>
</gene>
<accession>A0AAN9PSE8</accession>
<evidence type="ECO:0000313" key="2">
    <source>
        <dbReference type="EMBL" id="KAK7308342.1"/>
    </source>
</evidence>